<dbReference type="Proteomes" id="UP000676386">
    <property type="component" value="Unassembled WGS sequence"/>
</dbReference>
<dbReference type="InterPro" id="IPR024072">
    <property type="entry name" value="DHFR-like_dom_sf"/>
</dbReference>
<comment type="caution">
    <text evidence="2">The sequence shown here is derived from an EMBL/GenBank/DDBJ whole genome shotgun (WGS) entry which is preliminary data.</text>
</comment>
<dbReference type="RefSeq" id="WP_211975574.1">
    <property type="nucleotide sequence ID" value="NZ_CBFHAM010000008.1"/>
</dbReference>
<sequence>MRKIIVSTWLTLDGVFDAESMGQWFAPYDSEDRRNYIRDGILDSGAFIFGRKTYEMLAPYWSSLKNNEMGVADQLNNSPKYVVSTTLQKADWHNSTIINSQVADEIARLKETPGKDIQVEGSADLIKSLAAANLIDEYRFLVHPVIMGSGKRFFQDSEHMAGLQLVKTQTLDKGVMLLCYQPAKS</sequence>
<dbReference type="PANTHER" id="PTHR38011:SF11">
    <property type="entry name" value="2,5-DIAMINO-6-RIBOSYLAMINO-4(3H)-PYRIMIDINONE 5'-PHOSPHATE REDUCTASE"/>
    <property type="match status" value="1"/>
</dbReference>
<evidence type="ECO:0000259" key="1">
    <source>
        <dbReference type="Pfam" id="PF01872"/>
    </source>
</evidence>
<dbReference type="EMBL" id="JAGTXB010000014">
    <property type="protein sequence ID" value="MBS0030435.1"/>
    <property type="molecule type" value="Genomic_DNA"/>
</dbReference>
<proteinExistence type="predicted"/>
<dbReference type="InterPro" id="IPR002734">
    <property type="entry name" value="RibDG_C"/>
</dbReference>
<evidence type="ECO:0000313" key="3">
    <source>
        <dbReference type="Proteomes" id="UP000676386"/>
    </source>
</evidence>
<dbReference type="Gene3D" id="3.40.430.10">
    <property type="entry name" value="Dihydrofolate Reductase, subunit A"/>
    <property type="match status" value="1"/>
</dbReference>
<gene>
    <name evidence="2" type="ORF">KE626_24120</name>
</gene>
<feature type="domain" description="Bacterial bifunctional deaminase-reductase C-terminal" evidence="1">
    <location>
        <begin position="2"/>
        <end position="177"/>
    </location>
</feature>
<evidence type="ECO:0000313" key="2">
    <source>
        <dbReference type="EMBL" id="MBS0030435.1"/>
    </source>
</evidence>
<protein>
    <submittedName>
        <fullName evidence="2">Dihydrofolate reductase</fullName>
    </submittedName>
</protein>
<accession>A0ABS5J5J3</accession>
<organism evidence="2 3">
    <name type="scientific">Chitinophaga hostae</name>
    <dbReference type="NCBI Taxonomy" id="2831022"/>
    <lineage>
        <taxon>Bacteria</taxon>
        <taxon>Pseudomonadati</taxon>
        <taxon>Bacteroidota</taxon>
        <taxon>Chitinophagia</taxon>
        <taxon>Chitinophagales</taxon>
        <taxon>Chitinophagaceae</taxon>
        <taxon>Chitinophaga</taxon>
    </lineage>
</organism>
<reference evidence="2 3" key="1">
    <citation type="submission" date="2021-04" db="EMBL/GenBank/DDBJ databases">
        <title>Chitinophaga sp. nov., isolated from the rhizosphere soil.</title>
        <authorList>
            <person name="He S."/>
        </authorList>
    </citation>
    <scope>NUCLEOTIDE SEQUENCE [LARGE SCALE GENOMIC DNA]</scope>
    <source>
        <strain evidence="2 3">2R12</strain>
    </source>
</reference>
<dbReference type="SUPFAM" id="SSF53597">
    <property type="entry name" value="Dihydrofolate reductase-like"/>
    <property type="match status" value="1"/>
</dbReference>
<dbReference type="Pfam" id="PF01872">
    <property type="entry name" value="RibD_C"/>
    <property type="match status" value="1"/>
</dbReference>
<name>A0ABS5J5J3_9BACT</name>
<keyword evidence="3" id="KW-1185">Reference proteome</keyword>
<dbReference type="InterPro" id="IPR050765">
    <property type="entry name" value="Riboflavin_Biosynth_HTPR"/>
</dbReference>
<dbReference type="PANTHER" id="PTHR38011">
    <property type="entry name" value="DIHYDROFOLATE REDUCTASE FAMILY PROTEIN (AFU_ORTHOLOGUE AFUA_8G06820)"/>
    <property type="match status" value="1"/>
</dbReference>